<dbReference type="Proteomes" id="UP000007820">
    <property type="component" value="Unassembled WGS sequence"/>
</dbReference>
<dbReference type="EMBL" id="AFPW01000001">
    <property type="protein sequence ID" value="EGQ17703.1"/>
    <property type="molecule type" value="Genomic_DNA"/>
</dbReference>
<sequence>MSLLGWSLVRLAFQQTRQPFNAAKISDFFQIQNDLETFCFVNVTK</sequence>
<proteinExistence type="predicted"/>
<protein>
    <submittedName>
        <fullName evidence="1">Uncharacterized protein</fullName>
    </submittedName>
</protein>
<evidence type="ECO:0000313" key="1">
    <source>
        <dbReference type="EMBL" id="EGQ17703.1"/>
    </source>
</evidence>
<name>F9CZM0_PREDD</name>
<comment type="caution">
    <text evidence="1">The sequence shown here is derived from an EMBL/GenBank/DDBJ whole genome shotgun (WGS) entry which is preliminary data.</text>
</comment>
<organism evidence="1 2">
    <name type="scientific">Prevotella dentalis (strain ATCC 49559 / DSM 3688 / JCM 13448 / NCTC 12043 / ES 2772)</name>
    <name type="common">Mitsuokella dentalis</name>
    <dbReference type="NCBI Taxonomy" id="908937"/>
    <lineage>
        <taxon>Bacteria</taxon>
        <taxon>Pseudomonadati</taxon>
        <taxon>Bacteroidota</taxon>
        <taxon>Bacteroidia</taxon>
        <taxon>Bacteroidales</taxon>
        <taxon>Prevotellaceae</taxon>
        <taxon>Prevotella</taxon>
    </lineage>
</organism>
<reference evidence="1 2" key="1">
    <citation type="submission" date="2011-04" db="EMBL/GenBank/DDBJ databases">
        <authorList>
            <person name="Muzny D."/>
            <person name="Qin X."/>
            <person name="Deng J."/>
            <person name="Jiang H."/>
            <person name="Liu Y."/>
            <person name="Qu J."/>
            <person name="Song X.-Z."/>
            <person name="Zhang L."/>
            <person name="Thornton R."/>
            <person name="Coyle M."/>
            <person name="Francisco L."/>
            <person name="Jackson L."/>
            <person name="Javaid M."/>
            <person name="Korchina V."/>
            <person name="Kovar C."/>
            <person name="Mata R."/>
            <person name="Mathew T."/>
            <person name="Ngo R."/>
            <person name="Nguyen L."/>
            <person name="Nguyen N."/>
            <person name="Okwuonu G."/>
            <person name="Ongeri F."/>
            <person name="Pham C."/>
            <person name="Simmons D."/>
            <person name="Wilczek-Boney K."/>
            <person name="Hale W."/>
            <person name="Jakkamsetti A."/>
            <person name="Pham P."/>
            <person name="Ruth R."/>
            <person name="San Lucas F."/>
            <person name="Warren J."/>
            <person name="Zhang J."/>
            <person name="Zhao Z."/>
            <person name="Zhou C."/>
            <person name="Zhu D."/>
            <person name="Lee S."/>
            <person name="Bess C."/>
            <person name="Blankenburg K."/>
            <person name="Forbes L."/>
            <person name="Fu Q."/>
            <person name="Gubbala S."/>
            <person name="Hirani K."/>
            <person name="Jayaseelan J.C."/>
            <person name="Lara F."/>
            <person name="Munidasa M."/>
            <person name="Palculict T."/>
            <person name="Patil S."/>
            <person name="Pu L.-L."/>
            <person name="Saada N."/>
            <person name="Tang L."/>
            <person name="Weissenberger G."/>
            <person name="Zhu Y."/>
            <person name="Hemphill L."/>
            <person name="Shang Y."/>
            <person name="Youmans B."/>
            <person name="Ayvaz T."/>
            <person name="Ross M."/>
            <person name="Santibanez J."/>
            <person name="Aqrawi P."/>
            <person name="Gross S."/>
            <person name="Joshi V."/>
            <person name="Fowler G."/>
            <person name="Nazareth L."/>
            <person name="Reid J."/>
            <person name="Worley K."/>
            <person name="Petrosino J."/>
            <person name="Highlander S."/>
            <person name="Gibbs R."/>
        </authorList>
    </citation>
    <scope>NUCLEOTIDE SEQUENCE [LARGE SCALE GENOMIC DNA]</scope>
    <source>
        <strain evidence="1 2">DSM 3688</strain>
    </source>
</reference>
<accession>F9CZM0</accession>
<evidence type="ECO:0000313" key="2">
    <source>
        <dbReference type="Proteomes" id="UP000007820"/>
    </source>
</evidence>
<dbReference type="AlphaFoldDB" id="F9CZM0"/>
<gene>
    <name evidence="1" type="ORF">HMPREF9136_0047</name>
</gene>